<evidence type="ECO:0000313" key="1">
    <source>
        <dbReference type="EMBL" id="AXF51260.1"/>
    </source>
</evidence>
<organism evidence="1 2">
    <name type="scientific">Erwinia phage Wellington</name>
    <dbReference type="NCBI Taxonomy" id="2267653"/>
    <lineage>
        <taxon>Viruses</taxon>
        <taxon>Duplodnaviria</taxon>
        <taxon>Heunggongvirae</taxon>
        <taxon>Uroviricota</taxon>
        <taxon>Caudoviricetes</taxon>
        <taxon>Chimalliviridae</taxon>
        <taxon>Wellingtonvirus</taxon>
        <taxon>Wellingtonvirus wellington</taxon>
    </lineage>
</organism>
<dbReference type="Proteomes" id="UP000258581">
    <property type="component" value="Segment"/>
</dbReference>
<gene>
    <name evidence="1" type="ORF">WELLINGTON_130</name>
</gene>
<keyword evidence="2" id="KW-1185">Reference proteome</keyword>
<evidence type="ECO:0000313" key="2">
    <source>
        <dbReference type="Proteomes" id="UP000258581"/>
    </source>
</evidence>
<name>A0A345BLD9_9CAUD</name>
<proteinExistence type="predicted"/>
<dbReference type="EMBL" id="MH426724">
    <property type="protein sequence ID" value="AXF51260.1"/>
    <property type="molecule type" value="Genomic_DNA"/>
</dbReference>
<protein>
    <submittedName>
        <fullName evidence="1">Uncharacterized protein</fullName>
    </submittedName>
</protein>
<accession>A0A345BLD9</accession>
<reference evidence="2" key="1">
    <citation type="submission" date="2018-06" db="EMBL/GenBank/DDBJ databases">
        <authorList>
            <person name="Sharma R."/>
            <person name="James B."/>
            <person name="Berg J.A."/>
            <person name="Breakwell D.P."/>
            <person name="Hope S."/>
            <person name="Grose J.H."/>
        </authorList>
    </citation>
    <scope>NUCLEOTIDE SEQUENCE [LARGE SCALE GENOMIC DNA]</scope>
</reference>
<sequence>MAKVFATYQEMQQTVDVMATMISINHKRRLVFYREKATNHSVRTIRTAIIDLTTDVVTPLQASFKMDGPTNAPLTPMAKWKGFRHAFSRFFFTRIARKPELLLLANNRDLNLLVTELPELAYLLEFNKYLKRACFTHIAAEDMESKDGWPTYFTWSSTHRHQHSVRQILVGRTLKWRGNGVSSSLPHVNVEVNISKYGITAKDIGKIQYLSFALTYPVADWPKIDDLLQDPQIEPLVDLWLCPRITIEPKHAG</sequence>